<evidence type="ECO:0000313" key="1">
    <source>
        <dbReference type="EMBL" id="KAJ2969196.1"/>
    </source>
</evidence>
<organism evidence="1 2">
    <name type="scientific">Zarea fungicola</name>
    <dbReference type="NCBI Taxonomy" id="93591"/>
    <lineage>
        <taxon>Eukaryota</taxon>
        <taxon>Fungi</taxon>
        <taxon>Dikarya</taxon>
        <taxon>Ascomycota</taxon>
        <taxon>Pezizomycotina</taxon>
        <taxon>Sordariomycetes</taxon>
        <taxon>Hypocreomycetidae</taxon>
        <taxon>Hypocreales</taxon>
        <taxon>Cordycipitaceae</taxon>
        <taxon>Zarea</taxon>
    </lineage>
</organism>
<accession>A0ACC1MRG5</accession>
<sequence>MRPHDALKSEEAESAGWEATKGAGIGALKWGIGVAILGGAAQIWSPLYRGMTVQFKVFIHMTGMVFGGMIEGENRLQQFEAQMRVKRQVQREQAKWQRYQEEFIQSNSNTTSNTKEVETKKD</sequence>
<reference evidence="1" key="1">
    <citation type="submission" date="2022-08" db="EMBL/GenBank/DDBJ databases">
        <title>Genome Sequence of Lecanicillium fungicola.</title>
        <authorList>
            <person name="Buettner E."/>
        </authorList>
    </citation>
    <scope>NUCLEOTIDE SEQUENCE</scope>
    <source>
        <strain evidence="1">Babe33</strain>
    </source>
</reference>
<protein>
    <submittedName>
        <fullName evidence="1">Uncharacterized protein</fullName>
    </submittedName>
</protein>
<proteinExistence type="predicted"/>
<keyword evidence="2" id="KW-1185">Reference proteome</keyword>
<name>A0ACC1MRG5_9HYPO</name>
<gene>
    <name evidence="1" type="ORF">NQ176_g8796</name>
</gene>
<dbReference type="Proteomes" id="UP001143910">
    <property type="component" value="Unassembled WGS sequence"/>
</dbReference>
<evidence type="ECO:0000313" key="2">
    <source>
        <dbReference type="Proteomes" id="UP001143910"/>
    </source>
</evidence>
<comment type="caution">
    <text evidence="1">The sequence shown here is derived from an EMBL/GenBank/DDBJ whole genome shotgun (WGS) entry which is preliminary data.</text>
</comment>
<dbReference type="EMBL" id="JANJQO010001799">
    <property type="protein sequence ID" value="KAJ2969196.1"/>
    <property type="molecule type" value="Genomic_DNA"/>
</dbReference>